<evidence type="ECO:0000313" key="1">
    <source>
        <dbReference type="EMBL" id="GFH25937.1"/>
    </source>
</evidence>
<protein>
    <submittedName>
        <fullName evidence="1">Uncharacterized protein</fullName>
    </submittedName>
</protein>
<sequence length="78" mass="8575">MGCDNTGREQLVAALPAQLDAQGWDLQQAGQEEGTAESNKAVRVELLLAFDFEHWQLQGVELRQCLQQRSQALHAIGG</sequence>
<name>A0A699ZSY8_HAELA</name>
<comment type="caution">
    <text evidence="1">The sequence shown here is derived from an EMBL/GenBank/DDBJ whole genome shotgun (WGS) entry which is preliminary data.</text>
</comment>
<gene>
    <name evidence="1" type="ORF">HaLaN_23990</name>
</gene>
<reference evidence="1 2" key="1">
    <citation type="submission" date="2020-02" db="EMBL/GenBank/DDBJ databases">
        <title>Draft genome sequence of Haematococcus lacustris strain NIES-144.</title>
        <authorList>
            <person name="Morimoto D."/>
            <person name="Nakagawa S."/>
            <person name="Yoshida T."/>
            <person name="Sawayama S."/>
        </authorList>
    </citation>
    <scope>NUCLEOTIDE SEQUENCE [LARGE SCALE GENOMIC DNA]</scope>
    <source>
        <strain evidence="1 2">NIES-144</strain>
    </source>
</reference>
<dbReference type="AlphaFoldDB" id="A0A699ZSY8"/>
<keyword evidence="2" id="KW-1185">Reference proteome</keyword>
<proteinExistence type="predicted"/>
<dbReference type="EMBL" id="BLLF01002966">
    <property type="protein sequence ID" value="GFH25937.1"/>
    <property type="molecule type" value="Genomic_DNA"/>
</dbReference>
<organism evidence="1 2">
    <name type="scientific">Haematococcus lacustris</name>
    <name type="common">Green alga</name>
    <name type="synonym">Haematococcus pluvialis</name>
    <dbReference type="NCBI Taxonomy" id="44745"/>
    <lineage>
        <taxon>Eukaryota</taxon>
        <taxon>Viridiplantae</taxon>
        <taxon>Chlorophyta</taxon>
        <taxon>core chlorophytes</taxon>
        <taxon>Chlorophyceae</taxon>
        <taxon>CS clade</taxon>
        <taxon>Chlamydomonadales</taxon>
        <taxon>Haematococcaceae</taxon>
        <taxon>Haematococcus</taxon>
    </lineage>
</organism>
<evidence type="ECO:0000313" key="2">
    <source>
        <dbReference type="Proteomes" id="UP000485058"/>
    </source>
</evidence>
<dbReference type="Proteomes" id="UP000485058">
    <property type="component" value="Unassembled WGS sequence"/>
</dbReference>
<accession>A0A699ZSY8</accession>